<gene>
    <name evidence="1" type="ORF">UREOM_0050</name>
</gene>
<dbReference type="Proteomes" id="UP001449582">
    <property type="component" value="Unassembled WGS sequence"/>
</dbReference>
<protein>
    <submittedName>
        <fullName evidence="1">Uncharacterized protein</fullName>
    </submittedName>
</protein>
<organism evidence="1 2">
    <name type="scientific">Ureaplasma ceti</name>
    <dbReference type="NCBI Taxonomy" id="3119530"/>
    <lineage>
        <taxon>Bacteria</taxon>
        <taxon>Bacillati</taxon>
        <taxon>Mycoplasmatota</taxon>
        <taxon>Mycoplasmoidales</taxon>
        <taxon>Mycoplasmoidaceae</taxon>
        <taxon>Ureaplasma</taxon>
    </lineage>
</organism>
<name>A0ABP9UA10_9BACT</name>
<accession>A0ABP9UA10</accession>
<comment type="caution">
    <text evidence="1">The sequence shown here is derived from an EMBL/GenBank/DDBJ whole genome shotgun (WGS) entry which is preliminary data.</text>
</comment>
<evidence type="ECO:0000313" key="2">
    <source>
        <dbReference type="Proteomes" id="UP001449582"/>
    </source>
</evidence>
<proteinExistence type="predicted"/>
<sequence>MVSHKVIHFLLYKKTKWYFIIYFPISYLKDGGYAYQVRFSWISVLSSKLLRKNIPKLGINPT</sequence>
<reference evidence="1" key="1">
    <citation type="submission" date="2024-02" db="EMBL/GenBank/DDBJ databases">
        <title>Draft genome sequence of new strains in genus Ureaplasma.</title>
        <authorList>
            <person name="Nakajima Y."/>
            <person name="Segawa T."/>
        </authorList>
    </citation>
    <scope>NUCLEOTIDE SEQUENCE [LARGE SCALE GENOMIC DNA]</scope>
    <source>
        <strain evidence="1">OM1</strain>
    </source>
</reference>
<evidence type="ECO:0000313" key="1">
    <source>
        <dbReference type="EMBL" id="GAA5414294.1"/>
    </source>
</evidence>
<dbReference type="EMBL" id="BAABQM010000001">
    <property type="protein sequence ID" value="GAA5414294.1"/>
    <property type="molecule type" value="Genomic_DNA"/>
</dbReference>
<keyword evidence="2" id="KW-1185">Reference proteome</keyword>